<dbReference type="GO" id="GO:0005886">
    <property type="term" value="C:plasma membrane"/>
    <property type="evidence" value="ECO:0007669"/>
    <property type="project" value="TreeGrafter"/>
</dbReference>
<dbReference type="OrthoDB" id="6607823at2759"/>
<name>A0A9P0GX86_NEZVI</name>
<dbReference type="GO" id="GO:0031179">
    <property type="term" value="P:peptide modification"/>
    <property type="evidence" value="ECO:0007669"/>
    <property type="project" value="InterPro"/>
</dbReference>
<sequence>MSKKKFKAKVSKEMKMCYGTIAIPPKPVFKTREIPILILKKLCALMDEYTPTESNIKGGLFYGASGIGYTLVRCADYPLFEPIRERLLHKAKTYADASYEYTISHELPHISLLLGKAGIYAVDAVVYKLLGFHPKARECLHLFHAQGAHCLVPDYSTDGGEDLWNGRAGYITAALFLKKYFEEYFPTKYFYPYLEPMIKSCKEYAKKIHSTAPLAYSYYNTQCTGLLHGLGGILMIILCFPSYLDKHPGLDEEIKQTVDCILLRQKSDGKFFPLMNSDVVIPGDVVKWRSGASGLLHLMAKAYLRWKHSRYLYSCMLIGDLIWNYGLEFLLTEGRNGSGLGLDHGLVGNLYGLLILYRLTKYPIYLQQAHSCSLVLKDEKYFKDLLHRDNVYSLFNGLSGIITYLLDTINIEHAEFPCVHVFEFYEE</sequence>
<keyword evidence="1" id="KW-0479">Metal-binding</keyword>
<dbReference type="InterPro" id="IPR007822">
    <property type="entry name" value="LANC-like"/>
</dbReference>
<protein>
    <submittedName>
        <fullName evidence="2">Uncharacterized protein</fullName>
    </submittedName>
</protein>
<dbReference type="GO" id="GO:0046872">
    <property type="term" value="F:metal ion binding"/>
    <property type="evidence" value="ECO:0007669"/>
    <property type="project" value="UniProtKB-KW"/>
</dbReference>
<dbReference type="PRINTS" id="PR01950">
    <property type="entry name" value="LANCSUPER"/>
</dbReference>
<dbReference type="AlphaFoldDB" id="A0A9P0GX86"/>
<gene>
    <name evidence="2" type="ORF">NEZAVI_LOCUS863</name>
</gene>
<dbReference type="GO" id="GO:0005975">
    <property type="term" value="P:carbohydrate metabolic process"/>
    <property type="evidence" value="ECO:0007669"/>
    <property type="project" value="InterPro"/>
</dbReference>
<dbReference type="Gene3D" id="1.50.10.10">
    <property type="match status" value="1"/>
</dbReference>
<dbReference type="EMBL" id="OV725077">
    <property type="protein sequence ID" value="CAH1389458.1"/>
    <property type="molecule type" value="Genomic_DNA"/>
</dbReference>
<dbReference type="Proteomes" id="UP001152798">
    <property type="component" value="Chromosome 1"/>
</dbReference>
<keyword evidence="1" id="KW-0862">Zinc</keyword>
<dbReference type="SMART" id="SM01260">
    <property type="entry name" value="LANC_like"/>
    <property type="match status" value="1"/>
</dbReference>
<evidence type="ECO:0000313" key="2">
    <source>
        <dbReference type="EMBL" id="CAH1389458.1"/>
    </source>
</evidence>
<dbReference type="SUPFAM" id="SSF158745">
    <property type="entry name" value="LanC-like"/>
    <property type="match status" value="1"/>
</dbReference>
<dbReference type="PANTHER" id="PTHR12736">
    <property type="entry name" value="LANC-LIKE PROTEIN"/>
    <property type="match status" value="1"/>
</dbReference>
<dbReference type="Pfam" id="PF05147">
    <property type="entry name" value="LANC_like"/>
    <property type="match status" value="1"/>
</dbReference>
<organism evidence="2 3">
    <name type="scientific">Nezara viridula</name>
    <name type="common">Southern green stink bug</name>
    <name type="synonym">Cimex viridulus</name>
    <dbReference type="NCBI Taxonomy" id="85310"/>
    <lineage>
        <taxon>Eukaryota</taxon>
        <taxon>Metazoa</taxon>
        <taxon>Ecdysozoa</taxon>
        <taxon>Arthropoda</taxon>
        <taxon>Hexapoda</taxon>
        <taxon>Insecta</taxon>
        <taxon>Pterygota</taxon>
        <taxon>Neoptera</taxon>
        <taxon>Paraneoptera</taxon>
        <taxon>Hemiptera</taxon>
        <taxon>Heteroptera</taxon>
        <taxon>Panheteroptera</taxon>
        <taxon>Pentatomomorpha</taxon>
        <taxon>Pentatomoidea</taxon>
        <taxon>Pentatomidae</taxon>
        <taxon>Pentatominae</taxon>
        <taxon>Nezara</taxon>
    </lineage>
</organism>
<feature type="binding site" evidence="1">
    <location>
        <position position="344"/>
    </location>
    <ligand>
        <name>Zn(2+)</name>
        <dbReference type="ChEBI" id="CHEBI:29105"/>
    </ligand>
</feature>
<evidence type="ECO:0000256" key="1">
    <source>
        <dbReference type="PIRSR" id="PIRSR607822-1"/>
    </source>
</evidence>
<dbReference type="InterPro" id="IPR012341">
    <property type="entry name" value="6hp_glycosidase-like_sf"/>
</dbReference>
<accession>A0A9P0GX86</accession>
<keyword evidence="3" id="KW-1185">Reference proteome</keyword>
<dbReference type="CDD" id="cd04794">
    <property type="entry name" value="euk_LANCL"/>
    <property type="match status" value="1"/>
</dbReference>
<reference evidence="2" key="1">
    <citation type="submission" date="2022-01" db="EMBL/GenBank/DDBJ databases">
        <authorList>
            <person name="King R."/>
        </authorList>
    </citation>
    <scope>NUCLEOTIDE SEQUENCE</scope>
</reference>
<dbReference type="PANTHER" id="PTHR12736:SF7">
    <property type="entry name" value="LANC-LIKE PROTEIN 3"/>
    <property type="match status" value="1"/>
</dbReference>
<proteinExistence type="predicted"/>
<evidence type="ECO:0000313" key="3">
    <source>
        <dbReference type="Proteomes" id="UP001152798"/>
    </source>
</evidence>